<comment type="caution">
    <text evidence="3">The sequence shown here is derived from an EMBL/GenBank/DDBJ whole genome shotgun (WGS) entry which is preliminary data.</text>
</comment>
<dbReference type="InterPro" id="IPR008254">
    <property type="entry name" value="Flavodoxin/NO_synth"/>
</dbReference>
<dbReference type="AlphaFoldDB" id="A0A7W8C2U6"/>
<proteinExistence type="inferred from homology"/>
<dbReference type="InterPro" id="IPR001279">
    <property type="entry name" value="Metallo-B-lactamas"/>
</dbReference>
<dbReference type="SUPFAM" id="SSF56281">
    <property type="entry name" value="Metallo-hydrolase/oxidoreductase"/>
    <property type="match status" value="1"/>
</dbReference>
<dbReference type="SUPFAM" id="SSF52218">
    <property type="entry name" value="Flavoproteins"/>
    <property type="match status" value="1"/>
</dbReference>
<dbReference type="InterPro" id="IPR045761">
    <property type="entry name" value="ODP_dom"/>
</dbReference>
<dbReference type="Pfam" id="PF19583">
    <property type="entry name" value="ODP"/>
    <property type="match status" value="1"/>
</dbReference>
<dbReference type="InterPro" id="IPR029039">
    <property type="entry name" value="Flavoprotein-like_sf"/>
</dbReference>
<dbReference type="InterPro" id="IPR016440">
    <property type="entry name" value="Rubredoxin-O_OxRdtase"/>
</dbReference>
<dbReference type="PANTHER" id="PTHR43717:SF1">
    <property type="entry name" value="ANAEROBIC NITRIC OXIDE REDUCTASE FLAVORUBREDOXIN"/>
    <property type="match status" value="1"/>
</dbReference>
<name>A0A7W8C2U6_9BACT</name>
<accession>A0A7W8C2U6</accession>
<dbReference type="GO" id="GO:0009055">
    <property type="term" value="F:electron transfer activity"/>
    <property type="evidence" value="ECO:0007669"/>
    <property type="project" value="InterPro"/>
</dbReference>
<dbReference type="SMART" id="SM00849">
    <property type="entry name" value="Lactamase_B"/>
    <property type="match status" value="1"/>
</dbReference>
<evidence type="ECO:0000259" key="2">
    <source>
        <dbReference type="PROSITE" id="PS50902"/>
    </source>
</evidence>
<dbReference type="CDD" id="cd07709">
    <property type="entry name" value="flavodiiron_proteins_MBL-fold"/>
    <property type="match status" value="1"/>
</dbReference>
<sequence length="402" mass="45264">MQPVEIKKDIFWIGYVDYDHRDFHGYSRSPDGSTYNAYLIKDEKNVLMDTVASGCEGTLLCRMAKVLDPEKIDYIVCNHMELDHAGALETIVERCKPEKIFVSQAGLKSMAGYFACKDWPVQAVKSGDTVSIGKRTIVFQETRMLHWPDSMVSYIPEERLLVSNDIFGQNIASSARFVDDFGDDSEYLRRVKEYYYNIVLPYSPMVLKTLPIVEQLDIDMIAPDHGLIHRGEKAVRNIIDMYRTMAEQKPQQRALIFYDTMWQSTESMAYAACSGLEENGVPTRIMSVKSNHHSAVMTELADCGAVLAGSPTHNNTILPLVAAQLTYMKGLRPLNRVGGAFGSFGWSGEAPKQLQEHLAGMNMEMPAEPVKCNWRPDRDVLKACHELGKTIAETLKKKCQEG</sequence>
<dbReference type="GO" id="GO:0010181">
    <property type="term" value="F:FMN binding"/>
    <property type="evidence" value="ECO:0007669"/>
    <property type="project" value="InterPro"/>
</dbReference>
<dbReference type="PROSITE" id="PS50902">
    <property type="entry name" value="FLAVODOXIN_LIKE"/>
    <property type="match status" value="1"/>
</dbReference>
<reference evidence="3 4" key="1">
    <citation type="submission" date="2020-08" db="EMBL/GenBank/DDBJ databases">
        <title>Genomic Encyclopedia of Type Strains, Phase IV (KMG-IV): sequencing the most valuable type-strain genomes for metagenomic binning, comparative biology and taxonomic classification.</title>
        <authorList>
            <person name="Goeker M."/>
        </authorList>
    </citation>
    <scope>NUCLEOTIDE SEQUENCE [LARGE SCALE GENOMIC DNA]</scope>
    <source>
        <strain evidence="3 4">DSM 11275</strain>
    </source>
</reference>
<feature type="domain" description="Flavodoxin-like" evidence="2">
    <location>
        <begin position="254"/>
        <end position="392"/>
    </location>
</feature>
<dbReference type="PANTHER" id="PTHR43717">
    <property type="entry name" value="ANAEROBIC NITRIC OXIDE REDUCTASE FLAVORUBREDOXIN"/>
    <property type="match status" value="1"/>
</dbReference>
<dbReference type="GO" id="GO:0046872">
    <property type="term" value="F:metal ion binding"/>
    <property type="evidence" value="ECO:0007669"/>
    <property type="project" value="InterPro"/>
</dbReference>
<dbReference type="PIRSF" id="PIRSF005243">
    <property type="entry name" value="ROO"/>
    <property type="match status" value="1"/>
</dbReference>
<organism evidence="3 4">
    <name type="scientific">Desulfovibrio intestinalis</name>
    <dbReference type="NCBI Taxonomy" id="58621"/>
    <lineage>
        <taxon>Bacteria</taxon>
        <taxon>Pseudomonadati</taxon>
        <taxon>Thermodesulfobacteriota</taxon>
        <taxon>Desulfovibrionia</taxon>
        <taxon>Desulfovibrionales</taxon>
        <taxon>Desulfovibrionaceae</taxon>
        <taxon>Desulfovibrio</taxon>
    </lineage>
</organism>
<dbReference type="Gene3D" id="3.60.15.10">
    <property type="entry name" value="Ribonuclease Z/Hydroxyacylglutathione hydrolase-like"/>
    <property type="match status" value="1"/>
</dbReference>
<dbReference type="GO" id="GO:0016491">
    <property type="term" value="F:oxidoreductase activity"/>
    <property type="evidence" value="ECO:0007669"/>
    <property type="project" value="InterPro"/>
</dbReference>
<dbReference type="Gene3D" id="3.40.50.360">
    <property type="match status" value="1"/>
</dbReference>
<evidence type="ECO:0000313" key="3">
    <source>
        <dbReference type="EMBL" id="MBB5144563.1"/>
    </source>
</evidence>
<dbReference type="Proteomes" id="UP000539075">
    <property type="component" value="Unassembled WGS sequence"/>
</dbReference>
<dbReference type="RefSeq" id="WP_183721759.1">
    <property type="nucleotide sequence ID" value="NZ_JACHGO010000008.1"/>
</dbReference>
<dbReference type="InterPro" id="IPR036866">
    <property type="entry name" value="RibonucZ/Hydroxyglut_hydro"/>
</dbReference>
<protein>
    <submittedName>
        <fullName evidence="3">Flavorubredoxin</fullName>
    </submittedName>
</protein>
<dbReference type="EMBL" id="JACHGO010000008">
    <property type="protein sequence ID" value="MBB5144563.1"/>
    <property type="molecule type" value="Genomic_DNA"/>
</dbReference>
<gene>
    <name evidence="3" type="ORF">HNQ38_002678</name>
</gene>
<dbReference type="Pfam" id="PF00258">
    <property type="entry name" value="Flavodoxin_1"/>
    <property type="match status" value="1"/>
</dbReference>
<keyword evidence="4" id="KW-1185">Reference proteome</keyword>
<comment type="similarity">
    <text evidence="1">In the N-terminal section; belongs to the zinc metallo-hydrolase group 3 family.</text>
</comment>
<evidence type="ECO:0000313" key="4">
    <source>
        <dbReference type="Proteomes" id="UP000539075"/>
    </source>
</evidence>
<evidence type="ECO:0000256" key="1">
    <source>
        <dbReference type="ARBA" id="ARBA00007121"/>
    </source>
</evidence>